<dbReference type="Pfam" id="PF00326">
    <property type="entry name" value="Peptidase_S9"/>
    <property type="match status" value="1"/>
</dbReference>
<evidence type="ECO:0000256" key="1">
    <source>
        <dbReference type="SAM" id="SignalP"/>
    </source>
</evidence>
<dbReference type="PANTHER" id="PTHR11731">
    <property type="entry name" value="PROTEASE FAMILY S9B,C DIPEPTIDYL-PEPTIDASE IV-RELATED"/>
    <property type="match status" value="1"/>
</dbReference>
<feature type="signal peptide" evidence="1">
    <location>
        <begin position="1"/>
        <end position="22"/>
    </location>
</feature>
<evidence type="ECO:0000313" key="4">
    <source>
        <dbReference type="EMBL" id="MFC4263148.1"/>
    </source>
</evidence>
<sequence>MFSFKQTLVVATAIVMSAPAMAQQKQLTDDQFFKNNFKGIVQPMPVVTRWVDNTHFLLVKDGKTYVVDAKTGVEREANDDDKKQQKIEVAPSAYSKNNDLYVKLNNVETRLTNDTLPEINATISPDNKFFAYTKKNDLYTVEIATQKETRLTTDGSDVIMNGYASWVYTEEILGRASRYRSFWWSPDSKHIAFFRTDDSPVPVFTITDAPGQHGYLETVRYPKVGDKNPEVKVGMVAPTGGAVVFADFNAKDDQYFGAPIWTNDGSSLWVQWMNRKQNNLKIYAVNPATGAKAELYDETQKTWIQLEDGFERMHMLKNNKNFILESDKTGWNNLYLYEMSGKLINPIAPGNYTVVEVNYIDEAKKVVYFTARSRENTARRDFYKVNFNGKNLQRLTFGDYNHMSINLSPDASYFVTTYNNVSTPTRSTLVNNAGKIIKEIGDSKGPELNDYNLAKTELIRVKSDDGLYDLPMRVTWPINYDKNKKYPVLISIYGGPNAGTVMDSWSLNGTQQFYAKEGLIQVAMDHRASGHFGKEGVNYMYHNLGYWEMKDYAAMAKWLIANGGADPKKICITGFSYGGYMSCYALTYGADVFTHGMAGGSVTDWTLYDTHYTERYMGTPADNPEGYKTSSVLNYVDKYKGMLQIVHGNIDDNVHLQNSIQLISKLQDLKKDFEMMFYSGGRHGWGGNKGVHFNNLKTQFIYKYLLEKPVPKAMLK</sequence>
<keyword evidence="5" id="KW-1185">Reference proteome</keyword>
<dbReference type="Proteomes" id="UP001595907">
    <property type="component" value="Unassembled WGS sequence"/>
</dbReference>
<accession>A0ABV8QTG7</accession>
<evidence type="ECO:0000259" key="3">
    <source>
        <dbReference type="Pfam" id="PF00930"/>
    </source>
</evidence>
<name>A0ABV8QTG7_9BACT</name>
<dbReference type="PANTHER" id="PTHR11731:SF193">
    <property type="entry name" value="DIPEPTIDYL PEPTIDASE 9"/>
    <property type="match status" value="1"/>
</dbReference>
<feature type="domain" description="Dipeptidylpeptidase IV N-terminal" evidence="3">
    <location>
        <begin position="120"/>
        <end position="425"/>
    </location>
</feature>
<dbReference type="Pfam" id="PF00930">
    <property type="entry name" value="DPPIV_N"/>
    <property type="match status" value="1"/>
</dbReference>
<dbReference type="InterPro" id="IPR029058">
    <property type="entry name" value="AB_hydrolase_fold"/>
</dbReference>
<dbReference type="EMBL" id="JBHSCZ010000002">
    <property type="protein sequence ID" value="MFC4263148.1"/>
    <property type="molecule type" value="Genomic_DNA"/>
</dbReference>
<dbReference type="InterPro" id="IPR001375">
    <property type="entry name" value="Peptidase_S9_cat"/>
</dbReference>
<dbReference type="RefSeq" id="WP_379709311.1">
    <property type="nucleotide sequence ID" value="NZ_JBHSCZ010000002.1"/>
</dbReference>
<dbReference type="Gene3D" id="2.140.10.30">
    <property type="entry name" value="Dipeptidylpeptidase IV, N-terminal domain"/>
    <property type="match status" value="1"/>
</dbReference>
<feature type="domain" description="Peptidase S9 prolyl oligopeptidase catalytic" evidence="2">
    <location>
        <begin position="505"/>
        <end position="705"/>
    </location>
</feature>
<dbReference type="Gene3D" id="3.40.50.1820">
    <property type="entry name" value="alpha/beta hydrolase"/>
    <property type="match status" value="1"/>
</dbReference>
<protein>
    <submittedName>
        <fullName evidence="4">DPP IV N-terminal domain-containing protein</fullName>
    </submittedName>
</protein>
<evidence type="ECO:0000313" key="5">
    <source>
        <dbReference type="Proteomes" id="UP001595907"/>
    </source>
</evidence>
<gene>
    <name evidence="4" type="ORF">ACFOWM_09680</name>
</gene>
<feature type="chain" id="PRO_5046045361" evidence="1">
    <location>
        <begin position="23"/>
        <end position="716"/>
    </location>
</feature>
<evidence type="ECO:0000259" key="2">
    <source>
        <dbReference type="Pfam" id="PF00326"/>
    </source>
</evidence>
<proteinExistence type="predicted"/>
<dbReference type="SUPFAM" id="SSF82171">
    <property type="entry name" value="DPP6 N-terminal domain-like"/>
    <property type="match status" value="1"/>
</dbReference>
<comment type="caution">
    <text evidence="4">The sequence shown here is derived from an EMBL/GenBank/DDBJ whole genome shotgun (WGS) entry which is preliminary data.</text>
</comment>
<reference evidence="5" key="1">
    <citation type="journal article" date="2019" name="Int. J. Syst. Evol. Microbiol.">
        <title>The Global Catalogue of Microorganisms (GCM) 10K type strain sequencing project: providing services to taxonomists for standard genome sequencing and annotation.</title>
        <authorList>
            <consortium name="The Broad Institute Genomics Platform"/>
            <consortium name="The Broad Institute Genome Sequencing Center for Infectious Disease"/>
            <person name="Wu L."/>
            <person name="Ma J."/>
        </authorList>
    </citation>
    <scope>NUCLEOTIDE SEQUENCE [LARGE SCALE GENOMIC DNA]</scope>
    <source>
        <strain evidence="5">CECT 8289</strain>
    </source>
</reference>
<dbReference type="InterPro" id="IPR002469">
    <property type="entry name" value="Peptidase_S9B_N"/>
</dbReference>
<keyword evidence="1" id="KW-0732">Signal</keyword>
<organism evidence="4 5">
    <name type="scientific">Ferruginibacter yonginensis</name>
    <dbReference type="NCBI Taxonomy" id="1310416"/>
    <lineage>
        <taxon>Bacteria</taxon>
        <taxon>Pseudomonadati</taxon>
        <taxon>Bacteroidota</taxon>
        <taxon>Chitinophagia</taxon>
        <taxon>Chitinophagales</taxon>
        <taxon>Chitinophagaceae</taxon>
        <taxon>Ferruginibacter</taxon>
    </lineage>
</organism>
<dbReference type="InterPro" id="IPR050278">
    <property type="entry name" value="Serine_Prot_S9B/DPPIV"/>
</dbReference>
<dbReference type="SUPFAM" id="SSF53474">
    <property type="entry name" value="alpha/beta-Hydrolases"/>
    <property type="match status" value="1"/>
</dbReference>